<gene>
    <name evidence="2" type="ORF">B0H17DRAFT_1060705</name>
</gene>
<evidence type="ECO:0000313" key="3">
    <source>
        <dbReference type="Proteomes" id="UP001221757"/>
    </source>
</evidence>
<name>A0AAD7DJZ1_MYCRO</name>
<protein>
    <submittedName>
        <fullName evidence="2">Uncharacterized protein</fullName>
    </submittedName>
</protein>
<proteinExistence type="predicted"/>
<comment type="caution">
    <text evidence="2">The sequence shown here is derived from an EMBL/GenBank/DDBJ whole genome shotgun (WGS) entry which is preliminary data.</text>
</comment>
<keyword evidence="3" id="KW-1185">Reference proteome</keyword>
<keyword evidence="1" id="KW-1133">Transmembrane helix</keyword>
<dbReference type="AlphaFoldDB" id="A0AAD7DJZ1"/>
<accession>A0AAD7DJZ1</accession>
<dbReference type="EMBL" id="JARKIE010000048">
    <property type="protein sequence ID" value="KAJ7693077.1"/>
    <property type="molecule type" value="Genomic_DNA"/>
</dbReference>
<organism evidence="2 3">
    <name type="scientific">Mycena rosella</name>
    <name type="common">Pink bonnet</name>
    <name type="synonym">Agaricus rosellus</name>
    <dbReference type="NCBI Taxonomy" id="1033263"/>
    <lineage>
        <taxon>Eukaryota</taxon>
        <taxon>Fungi</taxon>
        <taxon>Dikarya</taxon>
        <taxon>Basidiomycota</taxon>
        <taxon>Agaricomycotina</taxon>
        <taxon>Agaricomycetes</taxon>
        <taxon>Agaricomycetidae</taxon>
        <taxon>Agaricales</taxon>
        <taxon>Marasmiineae</taxon>
        <taxon>Mycenaceae</taxon>
        <taxon>Mycena</taxon>
    </lineage>
</organism>
<feature type="transmembrane region" description="Helical" evidence="1">
    <location>
        <begin position="81"/>
        <end position="102"/>
    </location>
</feature>
<evidence type="ECO:0000313" key="2">
    <source>
        <dbReference type="EMBL" id="KAJ7693077.1"/>
    </source>
</evidence>
<keyword evidence="1" id="KW-0812">Transmembrane</keyword>
<keyword evidence="1" id="KW-0472">Membrane</keyword>
<sequence>MLCITSFGYAGLDPIWAAIRLEEEGDESIWSDGIDQTCDRLNNMLVVASLLLATSAAFLTTTPPITSMLNYTLRGPYMCMLGSFGLLIGGIIVASVCVLVSSKARPYWSEQVLYANRFHVYCTLIMLSYPFFSIGVAALLLAFGI</sequence>
<dbReference type="Proteomes" id="UP001221757">
    <property type="component" value="Unassembled WGS sequence"/>
</dbReference>
<feature type="transmembrane region" description="Helical" evidence="1">
    <location>
        <begin position="41"/>
        <end position="60"/>
    </location>
</feature>
<evidence type="ECO:0000256" key="1">
    <source>
        <dbReference type="SAM" id="Phobius"/>
    </source>
</evidence>
<feature type="transmembrane region" description="Helical" evidence="1">
    <location>
        <begin position="118"/>
        <end position="143"/>
    </location>
</feature>
<reference evidence="2" key="1">
    <citation type="submission" date="2023-03" db="EMBL/GenBank/DDBJ databases">
        <title>Massive genome expansion in bonnet fungi (Mycena s.s.) driven by repeated elements and novel gene families across ecological guilds.</title>
        <authorList>
            <consortium name="Lawrence Berkeley National Laboratory"/>
            <person name="Harder C.B."/>
            <person name="Miyauchi S."/>
            <person name="Viragh M."/>
            <person name="Kuo A."/>
            <person name="Thoen E."/>
            <person name="Andreopoulos B."/>
            <person name="Lu D."/>
            <person name="Skrede I."/>
            <person name="Drula E."/>
            <person name="Henrissat B."/>
            <person name="Morin E."/>
            <person name="Kohler A."/>
            <person name="Barry K."/>
            <person name="LaButti K."/>
            <person name="Morin E."/>
            <person name="Salamov A."/>
            <person name="Lipzen A."/>
            <person name="Mereny Z."/>
            <person name="Hegedus B."/>
            <person name="Baldrian P."/>
            <person name="Stursova M."/>
            <person name="Weitz H."/>
            <person name="Taylor A."/>
            <person name="Grigoriev I.V."/>
            <person name="Nagy L.G."/>
            <person name="Martin F."/>
            <person name="Kauserud H."/>
        </authorList>
    </citation>
    <scope>NUCLEOTIDE SEQUENCE</scope>
    <source>
        <strain evidence="2">CBHHK067</strain>
    </source>
</reference>